<feature type="domain" description="Hedgehog/Intein (Hint)" evidence="1">
    <location>
        <begin position="165"/>
        <end position="301"/>
    </location>
</feature>
<dbReference type="InterPro" id="IPR028992">
    <property type="entry name" value="Hedgehog/Intein_dom"/>
</dbReference>
<dbReference type="Gene3D" id="2.170.16.10">
    <property type="entry name" value="Hedgehog/Intein (Hint) domain"/>
    <property type="match status" value="1"/>
</dbReference>
<dbReference type="RefSeq" id="WP_058271756.1">
    <property type="nucleotide sequence ID" value="NZ_CYPS01000008.1"/>
</dbReference>
<dbReference type="Proteomes" id="UP000050786">
    <property type="component" value="Unassembled WGS sequence"/>
</dbReference>
<name>A0A0P1E1C8_9RHOB</name>
<dbReference type="SUPFAM" id="SSF51294">
    <property type="entry name" value="Hedgehog/intein (Hint) domain"/>
    <property type="match status" value="1"/>
</dbReference>
<evidence type="ECO:0000313" key="3">
    <source>
        <dbReference type="Proteomes" id="UP000050786"/>
    </source>
</evidence>
<evidence type="ECO:0000313" key="2">
    <source>
        <dbReference type="EMBL" id="CUH41673.1"/>
    </source>
</evidence>
<accession>A0A0P1E1C8</accession>
<dbReference type="EMBL" id="CYPS01000008">
    <property type="protein sequence ID" value="CUH41673.1"/>
    <property type="molecule type" value="Genomic_DNA"/>
</dbReference>
<protein>
    <recommendedName>
        <fullName evidence="1">Hedgehog/Intein (Hint) domain-containing protein</fullName>
    </recommendedName>
</protein>
<dbReference type="Pfam" id="PF13403">
    <property type="entry name" value="Hint_2"/>
    <property type="match status" value="1"/>
</dbReference>
<dbReference type="AlphaFoldDB" id="A0A0P1E1C8"/>
<reference evidence="3" key="1">
    <citation type="submission" date="2015-09" db="EMBL/GenBank/DDBJ databases">
        <authorList>
            <person name="Rodrigo-Torres L."/>
            <person name="Arahal D.R."/>
        </authorList>
    </citation>
    <scope>NUCLEOTIDE SEQUENCE [LARGE SCALE GENOMIC DNA]</scope>
    <source>
        <strain evidence="3">CECT 4293</strain>
    </source>
</reference>
<gene>
    <name evidence="2" type="ORF">RUM4293_00551</name>
</gene>
<dbReference type="InterPro" id="IPR036844">
    <property type="entry name" value="Hint_dom_sf"/>
</dbReference>
<keyword evidence="3" id="KW-1185">Reference proteome</keyword>
<organism evidence="2 3">
    <name type="scientific">Ruegeria atlantica</name>
    <dbReference type="NCBI Taxonomy" id="81569"/>
    <lineage>
        <taxon>Bacteria</taxon>
        <taxon>Pseudomonadati</taxon>
        <taxon>Pseudomonadota</taxon>
        <taxon>Alphaproteobacteria</taxon>
        <taxon>Rhodobacterales</taxon>
        <taxon>Roseobacteraceae</taxon>
        <taxon>Ruegeria</taxon>
    </lineage>
</organism>
<sequence>MPTAFNAIFLGQLDVIDTVEGNSGAEEASLLVCQTFGGPNDPLLNDAVTWSPFGNTYGRNDHDNAAFGGNFQDQFSIDGGPPQTFDTSVQYFATIKYVDAPPVQITAVIEQDTDGNTYLVPEINANSDQYALELSGIRSLTLDGIANNNNSGLSNNRQEWDIARCFTTGTLIKTYRGLVKVENLRVGDRIPTLDHGLQTLRWVGSQTALASGAFTPVLIRAGAFGNDRDLLVSQQHRMLISDWRVALHTGHAEAFAPAKHLVNGRDIVMKPGGLVTYHHLMFDQDELIWGEGCLSESFHPGIEAWNSFED</sequence>
<proteinExistence type="predicted"/>
<evidence type="ECO:0000259" key="1">
    <source>
        <dbReference type="Pfam" id="PF13403"/>
    </source>
</evidence>